<evidence type="ECO:0000256" key="9">
    <source>
        <dbReference type="ARBA" id="ARBA00023136"/>
    </source>
</evidence>
<dbReference type="InterPro" id="IPR050095">
    <property type="entry name" value="ECF_ABC_transporter_ATP-bd"/>
</dbReference>
<comment type="similarity">
    <text evidence="2">Belongs to the ABC transporter superfamily.</text>
</comment>
<keyword evidence="8" id="KW-1278">Translocase</keyword>
<reference evidence="12" key="1">
    <citation type="submission" date="2024-06" db="EMBL/GenBank/DDBJ databases">
        <title>Complete genome sequence of the cellulolytic actinobacterium, Cellulosimicrobium ES-005.</title>
        <authorList>
            <person name="Matthews C.T."/>
            <person name="Underwood K.D."/>
            <person name="Ghanchi K.M."/>
            <person name="Fields S.D."/>
            <person name="Gardner S.G."/>
        </authorList>
    </citation>
    <scope>NUCLEOTIDE SEQUENCE</scope>
    <source>
        <strain evidence="12">ES-005</strain>
    </source>
</reference>
<comment type="function">
    <text evidence="10">Probably part of an ABC transporter complex. Responsible for energy coupling to the transport system.</text>
</comment>
<dbReference type="GO" id="GO:0016887">
    <property type="term" value="F:ATP hydrolysis activity"/>
    <property type="evidence" value="ECO:0007669"/>
    <property type="project" value="InterPro"/>
</dbReference>
<dbReference type="GO" id="GO:0043190">
    <property type="term" value="C:ATP-binding cassette (ABC) transporter complex"/>
    <property type="evidence" value="ECO:0007669"/>
    <property type="project" value="TreeGrafter"/>
</dbReference>
<dbReference type="PROSITE" id="PS00211">
    <property type="entry name" value="ABC_TRANSPORTER_1"/>
    <property type="match status" value="1"/>
</dbReference>
<dbReference type="InterPro" id="IPR015856">
    <property type="entry name" value="ABC_transpr_CbiO/EcfA_su"/>
</dbReference>
<keyword evidence="9" id="KW-0472">Membrane</keyword>
<evidence type="ECO:0000256" key="8">
    <source>
        <dbReference type="ARBA" id="ARBA00022967"/>
    </source>
</evidence>
<evidence type="ECO:0000256" key="1">
    <source>
        <dbReference type="ARBA" id="ARBA00004202"/>
    </source>
</evidence>
<gene>
    <name evidence="12" type="ORF">ABRQ22_07005</name>
</gene>
<dbReference type="PROSITE" id="PS50893">
    <property type="entry name" value="ABC_TRANSPORTER_2"/>
    <property type="match status" value="1"/>
</dbReference>
<dbReference type="GO" id="GO:0042626">
    <property type="term" value="F:ATPase-coupled transmembrane transporter activity"/>
    <property type="evidence" value="ECO:0007669"/>
    <property type="project" value="TreeGrafter"/>
</dbReference>
<dbReference type="SMART" id="SM00382">
    <property type="entry name" value="AAA"/>
    <property type="match status" value="1"/>
</dbReference>
<organism evidence="12">
    <name type="scientific">Cellulosimicrobium sp. ES-005</name>
    <dbReference type="NCBI Taxonomy" id="3163031"/>
    <lineage>
        <taxon>Bacteria</taxon>
        <taxon>Bacillati</taxon>
        <taxon>Actinomycetota</taxon>
        <taxon>Actinomycetes</taxon>
        <taxon>Micrococcales</taxon>
        <taxon>Promicromonosporaceae</taxon>
        <taxon>Cellulosimicrobium</taxon>
    </lineage>
</organism>
<comment type="subcellular location">
    <subcellularLocation>
        <location evidence="1">Cell membrane</location>
        <topology evidence="1">Peripheral membrane protein</topology>
    </subcellularLocation>
</comment>
<dbReference type="SUPFAM" id="SSF52540">
    <property type="entry name" value="P-loop containing nucleoside triphosphate hydrolases"/>
    <property type="match status" value="1"/>
</dbReference>
<keyword evidence="6" id="KW-0547">Nucleotide-binding</keyword>
<dbReference type="Pfam" id="PF00005">
    <property type="entry name" value="ABC_tran"/>
    <property type="match status" value="1"/>
</dbReference>
<evidence type="ECO:0000256" key="4">
    <source>
        <dbReference type="ARBA" id="ARBA00022475"/>
    </source>
</evidence>
<evidence type="ECO:0000256" key="2">
    <source>
        <dbReference type="ARBA" id="ARBA00005417"/>
    </source>
</evidence>
<feature type="domain" description="ABC transporter" evidence="11">
    <location>
        <begin position="6"/>
        <end position="247"/>
    </location>
</feature>
<keyword evidence="7 12" id="KW-0067">ATP-binding</keyword>
<keyword evidence="5" id="KW-0677">Repeat</keyword>
<sequence length="290" mass="31775">MTTPAIEVAGLSVRYDGADRRALDEVDLTIGQGEIVGILGPTGAGKSTLLQCLSGVIPLHEHHASLKGTVRVLGRELSEYDGLAQITEDVGLVMQDPEVQLVNTVVREELVWGMENRGVPVPEIERRLARAAHLFDIERLLDRFTHALSGGEKQRVVVASIFCLSPRIMLLDEPTSELDPAGTENVMDAIRVLADEGVTIIVVEHKVEELAVYADRLVVLDEGRIRALGTPRDVLEGPTAPERPQVLDVALRLREQGLWPGQLPLSVQEAVDTWRRADLAEPMLHEGRLA</sequence>
<evidence type="ECO:0000313" key="12">
    <source>
        <dbReference type="EMBL" id="XCH31424.1"/>
    </source>
</evidence>
<dbReference type="CDD" id="cd03225">
    <property type="entry name" value="ABC_cobalt_CbiO_domain1"/>
    <property type="match status" value="1"/>
</dbReference>
<dbReference type="InterPro" id="IPR003439">
    <property type="entry name" value="ABC_transporter-like_ATP-bd"/>
</dbReference>
<proteinExistence type="inferred from homology"/>
<dbReference type="EMBL" id="CP159290">
    <property type="protein sequence ID" value="XCH31424.1"/>
    <property type="molecule type" value="Genomic_DNA"/>
</dbReference>
<name>A0AAU8G3L6_9MICO</name>
<dbReference type="FunFam" id="3.40.50.300:FF:000224">
    <property type="entry name" value="Energy-coupling factor transporter ATP-binding protein EcfA"/>
    <property type="match status" value="1"/>
</dbReference>
<dbReference type="PANTHER" id="PTHR43553:SF23">
    <property type="entry name" value="ABC TRANSPORTER ATP-BINDING COMPONENT"/>
    <property type="match status" value="1"/>
</dbReference>
<evidence type="ECO:0000256" key="5">
    <source>
        <dbReference type="ARBA" id="ARBA00022737"/>
    </source>
</evidence>
<evidence type="ECO:0000256" key="6">
    <source>
        <dbReference type="ARBA" id="ARBA00022741"/>
    </source>
</evidence>
<dbReference type="PANTHER" id="PTHR43553">
    <property type="entry name" value="HEAVY METAL TRANSPORTER"/>
    <property type="match status" value="1"/>
</dbReference>
<dbReference type="GO" id="GO:0005524">
    <property type="term" value="F:ATP binding"/>
    <property type="evidence" value="ECO:0007669"/>
    <property type="project" value="UniProtKB-KW"/>
</dbReference>
<dbReference type="InterPro" id="IPR003593">
    <property type="entry name" value="AAA+_ATPase"/>
</dbReference>
<dbReference type="InterPro" id="IPR017871">
    <property type="entry name" value="ABC_transporter-like_CS"/>
</dbReference>
<evidence type="ECO:0000259" key="11">
    <source>
        <dbReference type="PROSITE" id="PS50893"/>
    </source>
</evidence>
<evidence type="ECO:0000256" key="3">
    <source>
        <dbReference type="ARBA" id="ARBA00022448"/>
    </source>
</evidence>
<accession>A0AAU8G3L6</accession>
<evidence type="ECO:0000256" key="10">
    <source>
        <dbReference type="ARBA" id="ARBA00025157"/>
    </source>
</evidence>
<keyword evidence="4" id="KW-1003">Cell membrane</keyword>
<evidence type="ECO:0000256" key="7">
    <source>
        <dbReference type="ARBA" id="ARBA00022840"/>
    </source>
</evidence>
<protein>
    <submittedName>
        <fullName evidence="12">ABC transporter ATP-binding protein</fullName>
    </submittedName>
</protein>
<dbReference type="Gene3D" id="3.40.50.300">
    <property type="entry name" value="P-loop containing nucleotide triphosphate hydrolases"/>
    <property type="match status" value="1"/>
</dbReference>
<dbReference type="InterPro" id="IPR027417">
    <property type="entry name" value="P-loop_NTPase"/>
</dbReference>
<dbReference type="RefSeq" id="WP_353709028.1">
    <property type="nucleotide sequence ID" value="NZ_CP159290.1"/>
</dbReference>
<keyword evidence="3" id="KW-0813">Transport</keyword>
<dbReference type="AlphaFoldDB" id="A0AAU8G3L6"/>